<sequence length="88" mass="10056">MSTRRPRLPSAPPLTADDEARIRRQMSQAQYEDIQRRLEAYTFYYSQALQLAAQLKTTQRYAHLSQATLLEAVEVVVEAAGLTVEMLE</sequence>
<gene>
    <name evidence="2" type="ORF">HW932_15950</name>
</gene>
<keyword evidence="3" id="KW-1185">Reference proteome</keyword>
<reference evidence="2 3" key="1">
    <citation type="submission" date="2020-06" db="EMBL/GenBank/DDBJ databases">
        <title>Whole-genome sequence of Allochromatium humboldtianum DSM 21881, type strain.</title>
        <authorList>
            <person name="Kyndt J.A."/>
            <person name="Meyer T.E."/>
        </authorList>
    </citation>
    <scope>NUCLEOTIDE SEQUENCE [LARGE SCALE GENOMIC DNA]</scope>
    <source>
        <strain evidence="2 3">DSM 21881</strain>
    </source>
</reference>
<dbReference type="AlphaFoldDB" id="A0A850RBR0"/>
<name>A0A850RBR0_9GAMM</name>
<dbReference type="RefSeq" id="WP_176977493.1">
    <property type="nucleotide sequence ID" value="NZ_JABZEO010000012.1"/>
</dbReference>
<proteinExistence type="predicted"/>
<accession>A0A850RBR0</accession>
<comment type="caution">
    <text evidence="2">The sequence shown here is derived from an EMBL/GenBank/DDBJ whole genome shotgun (WGS) entry which is preliminary data.</text>
</comment>
<evidence type="ECO:0000256" key="1">
    <source>
        <dbReference type="SAM" id="MobiDB-lite"/>
    </source>
</evidence>
<feature type="region of interest" description="Disordered" evidence="1">
    <location>
        <begin position="1"/>
        <end position="21"/>
    </location>
</feature>
<dbReference type="Proteomes" id="UP000592294">
    <property type="component" value="Unassembled WGS sequence"/>
</dbReference>
<dbReference type="EMBL" id="JABZEO010000012">
    <property type="protein sequence ID" value="NVZ10758.1"/>
    <property type="molecule type" value="Genomic_DNA"/>
</dbReference>
<evidence type="ECO:0000313" key="2">
    <source>
        <dbReference type="EMBL" id="NVZ10758.1"/>
    </source>
</evidence>
<evidence type="ECO:0000313" key="3">
    <source>
        <dbReference type="Proteomes" id="UP000592294"/>
    </source>
</evidence>
<protein>
    <submittedName>
        <fullName evidence="2">Uncharacterized protein</fullName>
    </submittedName>
</protein>
<organism evidence="2 3">
    <name type="scientific">Allochromatium humboldtianum</name>
    <dbReference type="NCBI Taxonomy" id="504901"/>
    <lineage>
        <taxon>Bacteria</taxon>
        <taxon>Pseudomonadati</taxon>
        <taxon>Pseudomonadota</taxon>
        <taxon>Gammaproteobacteria</taxon>
        <taxon>Chromatiales</taxon>
        <taxon>Chromatiaceae</taxon>
        <taxon>Allochromatium</taxon>
    </lineage>
</organism>